<evidence type="ECO:0000313" key="3">
    <source>
        <dbReference type="Proteomes" id="UP000325081"/>
    </source>
</evidence>
<dbReference type="EMBL" id="BKCP01009515">
    <property type="protein sequence ID" value="GER51092.1"/>
    <property type="molecule type" value="Genomic_DNA"/>
</dbReference>
<dbReference type="GO" id="GO:0016301">
    <property type="term" value="F:kinase activity"/>
    <property type="evidence" value="ECO:0007669"/>
    <property type="project" value="UniProtKB-KW"/>
</dbReference>
<keyword evidence="1" id="KW-0472">Membrane</keyword>
<protein>
    <submittedName>
        <fullName evidence="2">Leucine-rich receptor-like protein kinase family protein</fullName>
    </submittedName>
</protein>
<evidence type="ECO:0000256" key="1">
    <source>
        <dbReference type="SAM" id="Phobius"/>
    </source>
</evidence>
<evidence type="ECO:0000313" key="2">
    <source>
        <dbReference type="EMBL" id="GER51092.1"/>
    </source>
</evidence>
<keyword evidence="3" id="KW-1185">Reference proteome</keyword>
<gene>
    <name evidence="2" type="ORF">STAS_28452</name>
</gene>
<keyword evidence="2" id="KW-0675">Receptor</keyword>
<keyword evidence="1" id="KW-1133">Transmembrane helix</keyword>
<dbReference type="Proteomes" id="UP000325081">
    <property type="component" value="Unassembled WGS sequence"/>
</dbReference>
<keyword evidence="1" id="KW-0812">Transmembrane</keyword>
<dbReference type="AlphaFoldDB" id="A0A5A7R196"/>
<feature type="transmembrane region" description="Helical" evidence="1">
    <location>
        <begin position="57"/>
        <end position="74"/>
    </location>
</feature>
<proteinExistence type="predicted"/>
<accession>A0A5A7R196</accession>
<comment type="caution">
    <text evidence="2">The sequence shown here is derived from an EMBL/GenBank/DDBJ whole genome shotgun (WGS) entry which is preliminary data.</text>
</comment>
<name>A0A5A7R196_STRAF</name>
<reference evidence="3" key="1">
    <citation type="journal article" date="2019" name="Curr. Biol.">
        <title>Genome Sequence of Striga asiatica Provides Insight into the Evolution of Plant Parasitism.</title>
        <authorList>
            <person name="Yoshida S."/>
            <person name="Kim S."/>
            <person name="Wafula E.K."/>
            <person name="Tanskanen J."/>
            <person name="Kim Y.M."/>
            <person name="Honaas L."/>
            <person name="Yang Z."/>
            <person name="Spallek T."/>
            <person name="Conn C.E."/>
            <person name="Ichihashi Y."/>
            <person name="Cheong K."/>
            <person name="Cui S."/>
            <person name="Der J.P."/>
            <person name="Gundlach H."/>
            <person name="Jiao Y."/>
            <person name="Hori C."/>
            <person name="Ishida J.K."/>
            <person name="Kasahara H."/>
            <person name="Kiba T."/>
            <person name="Kim M.S."/>
            <person name="Koo N."/>
            <person name="Laohavisit A."/>
            <person name="Lee Y.H."/>
            <person name="Lumba S."/>
            <person name="McCourt P."/>
            <person name="Mortimer J.C."/>
            <person name="Mutuku J.M."/>
            <person name="Nomura T."/>
            <person name="Sasaki-Sekimoto Y."/>
            <person name="Seto Y."/>
            <person name="Wang Y."/>
            <person name="Wakatake T."/>
            <person name="Sakakibara H."/>
            <person name="Demura T."/>
            <person name="Yamaguchi S."/>
            <person name="Yoneyama K."/>
            <person name="Manabe R.I."/>
            <person name="Nelson D.C."/>
            <person name="Schulman A.H."/>
            <person name="Timko M.P."/>
            <person name="dePamphilis C.W."/>
            <person name="Choi D."/>
            <person name="Shirasu K."/>
        </authorList>
    </citation>
    <scope>NUCLEOTIDE SEQUENCE [LARGE SCALE GENOMIC DNA]</scope>
    <source>
        <strain evidence="3">cv. UVA1</strain>
    </source>
</reference>
<organism evidence="2 3">
    <name type="scientific">Striga asiatica</name>
    <name type="common">Asiatic witchweed</name>
    <name type="synonym">Buchnera asiatica</name>
    <dbReference type="NCBI Taxonomy" id="4170"/>
    <lineage>
        <taxon>Eukaryota</taxon>
        <taxon>Viridiplantae</taxon>
        <taxon>Streptophyta</taxon>
        <taxon>Embryophyta</taxon>
        <taxon>Tracheophyta</taxon>
        <taxon>Spermatophyta</taxon>
        <taxon>Magnoliopsida</taxon>
        <taxon>eudicotyledons</taxon>
        <taxon>Gunneridae</taxon>
        <taxon>Pentapetalae</taxon>
        <taxon>asterids</taxon>
        <taxon>lamiids</taxon>
        <taxon>Lamiales</taxon>
        <taxon>Orobanchaceae</taxon>
        <taxon>Buchnereae</taxon>
        <taxon>Striga</taxon>
    </lineage>
</organism>
<sequence>MINRKPLSLYPPPPCLCLPRTGPINLEFRKGIKSAPSDLVFSSWVPLADASACPDDFYCVIFYAAAFAMVVVALDDLGPSGFLKFSNLIRSQGRTCVWSGSLLADPSSPLTEFVQGTLRRRRTIGEFCC</sequence>
<keyword evidence="2" id="KW-0808">Transferase</keyword>
<keyword evidence="2" id="KW-0418">Kinase</keyword>